<dbReference type="PROSITE" id="PS00107">
    <property type="entry name" value="PROTEIN_KINASE_ATP"/>
    <property type="match status" value="1"/>
</dbReference>
<dbReference type="InterPro" id="IPR000719">
    <property type="entry name" value="Prot_kinase_dom"/>
</dbReference>
<reference evidence="3 4" key="1">
    <citation type="submission" date="2019-06" db="EMBL/GenBank/DDBJ databases">
        <title>Sequencing the genomes of 1000 actinobacteria strains.</title>
        <authorList>
            <person name="Klenk H.-P."/>
        </authorList>
    </citation>
    <scope>NUCLEOTIDE SEQUENCE [LARGE SCALE GENOMIC DNA]</scope>
    <source>
        <strain evidence="3 4">DSM 45301</strain>
    </source>
</reference>
<dbReference type="Pfam" id="PF00069">
    <property type="entry name" value="Pkinase"/>
    <property type="match status" value="1"/>
</dbReference>
<dbReference type="Proteomes" id="UP000315677">
    <property type="component" value="Unassembled WGS sequence"/>
</dbReference>
<keyword evidence="3" id="KW-0723">Serine/threonine-protein kinase</keyword>
<dbReference type="PROSITE" id="PS50011">
    <property type="entry name" value="PROTEIN_KINASE_DOM"/>
    <property type="match status" value="1"/>
</dbReference>
<dbReference type="PANTHER" id="PTHR48011">
    <property type="entry name" value="CCR4-NOT TRANSCRIPTIONAL COMPLEX SUBUNIT CAF120-RELATED"/>
    <property type="match status" value="1"/>
</dbReference>
<organism evidence="3 4">
    <name type="scientific">Pseudonocardia kunmingensis</name>
    <dbReference type="NCBI Taxonomy" id="630975"/>
    <lineage>
        <taxon>Bacteria</taxon>
        <taxon>Bacillati</taxon>
        <taxon>Actinomycetota</taxon>
        <taxon>Actinomycetes</taxon>
        <taxon>Pseudonocardiales</taxon>
        <taxon>Pseudonocardiaceae</taxon>
        <taxon>Pseudonocardia</taxon>
    </lineage>
</organism>
<dbReference type="EMBL" id="VFPA01000001">
    <property type="protein sequence ID" value="TQM14423.1"/>
    <property type="molecule type" value="Genomic_DNA"/>
</dbReference>
<dbReference type="InterPro" id="IPR011009">
    <property type="entry name" value="Kinase-like_dom_sf"/>
</dbReference>
<dbReference type="InterPro" id="IPR017441">
    <property type="entry name" value="Protein_kinase_ATP_BS"/>
</dbReference>
<accession>A0A543DYL0</accession>
<dbReference type="RefSeq" id="WP_142048838.1">
    <property type="nucleotide sequence ID" value="NZ_VFPA01000001.1"/>
</dbReference>
<feature type="binding site" evidence="1">
    <location>
        <position position="48"/>
    </location>
    <ligand>
        <name>ATP</name>
        <dbReference type="ChEBI" id="CHEBI:30616"/>
    </ligand>
</feature>
<dbReference type="Gene3D" id="1.10.510.10">
    <property type="entry name" value="Transferase(Phosphotransferase) domain 1"/>
    <property type="match status" value="1"/>
</dbReference>
<dbReference type="AlphaFoldDB" id="A0A543DYL0"/>
<dbReference type="GO" id="GO:0004674">
    <property type="term" value="F:protein serine/threonine kinase activity"/>
    <property type="evidence" value="ECO:0007669"/>
    <property type="project" value="UniProtKB-KW"/>
</dbReference>
<evidence type="ECO:0000313" key="3">
    <source>
        <dbReference type="EMBL" id="TQM14423.1"/>
    </source>
</evidence>
<dbReference type="GO" id="GO:0007165">
    <property type="term" value="P:signal transduction"/>
    <property type="evidence" value="ECO:0007669"/>
    <property type="project" value="TreeGrafter"/>
</dbReference>
<evidence type="ECO:0000313" key="4">
    <source>
        <dbReference type="Proteomes" id="UP000315677"/>
    </source>
</evidence>
<dbReference type="GO" id="GO:0005524">
    <property type="term" value="F:ATP binding"/>
    <property type="evidence" value="ECO:0007669"/>
    <property type="project" value="UniProtKB-UniRule"/>
</dbReference>
<keyword evidence="1" id="KW-0067">ATP-binding</keyword>
<dbReference type="SMART" id="SM00220">
    <property type="entry name" value="S_TKc"/>
    <property type="match status" value="1"/>
</dbReference>
<dbReference type="SUPFAM" id="SSF56112">
    <property type="entry name" value="Protein kinase-like (PK-like)"/>
    <property type="match status" value="1"/>
</dbReference>
<name>A0A543DYL0_9PSEU</name>
<dbReference type="Gene3D" id="3.30.200.20">
    <property type="entry name" value="Phosphorylase Kinase, domain 1"/>
    <property type="match status" value="1"/>
</dbReference>
<evidence type="ECO:0000259" key="2">
    <source>
        <dbReference type="PROSITE" id="PS50011"/>
    </source>
</evidence>
<dbReference type="PANTHER" id="PTHR48011:SF4">
    <property type="entry name" value="MITOGEN-ACTIVATED PROTEIN KINASE KINASE KINASE 19"/>
    <property type="match status" value="1"/>
</dbReference>
<evidence type="ECO:0000256" key="1">
    <source>
        <dbReference type="PROSITE-ProRule" id="PRU10141"/>
    </source>
</evidence>
<dbReference type="OrthoDB" id="9762169at2"/>
<dbReference type="InterPro" id="IPR052751">
    <property type="entry name" value="Plant_MAPKKK"/>
</dbReference>
<feature type="domain" description="Protein kinase" evidence="2">
    <location>
        <begin position="15"/>
        <end position="282"/>
    </location>
</feature>
<sequence>MDVTTAPLPTAVADYEVLHLIGAGAHGRCYLARPPARLGLDEEVVVLKVLDDRVGEQAFTRGVRVLRAVSAAASPYVVRVFDAAREDAVREDTAVYAMEHCPLGSLADSARPLARIEVLTALEHTARAAHDLHQAGIAHGGIHPGNVLLVEEPGGMLGGRLSDPGLARVLTPGAVVTGTGRVDPLAFTDPALITGAAPSRRTEVWALGATIHRALTGVGLYDEPLGPQPLDAIRQVLTTRPQVRPGLEPAEAALVRACLEDSARLGTAADVADGLAVLRSLP</sequence>
<proteinExistence type="predicted"/>
<comment type="caution">
    <text evidence="3">The sequence shown here is derived from an EMBL/GenBank/DDBJ whole genome shotgun (WGS) entry which is preliminary data.</text>
</comment>
<keyword evidence="3" id="KW-0418">Kinase</keyword>
<gene>
    <name evidence="3" type="ORF">FB558_1187</name>
</gene>
<keyword evidence="1" id="KW-0547">Nucleotide-binding</keyword>
<keyword evidence="4" id="KW-1185">Reference proteome</keyword>
<keyword evidence="3" id="KW-0808">Transferase</keyword>
<protein>
    <submittedName>
        <fullName evidence="3">Serine/threonine protein kinase</fullName>
    </submittedName>
</protein>